<evidence type="ECO:0000313" key="7">
    <source>
        <dbReference type="EMBL" id="KAF7818601.1"/>
    </source>
</evidence>
<keyword evidence="4" id="KW-0804">Transcription</keyword>
<dbReference type="SUPFAM" id="SSF101941">
    <property type="entry name" value="NAC domain"/>
    <property type="match status" value="1"/>
</dbReference>
<evidence type="ECO:0000256" key="3">
    <source>
        <dbReference type="ARBA" id="ARBA00023125"/>
    </source>
</evidence>
<keyword evidence="8" id="KW-1185">Reference proteome</keyword>
<dbReference type="FunFam" id="2.170.150.80:FF:000008">
    <property type="entry name" value="NAC domain-containing protein 72-like"/>
    <property type="match status" value="1"/>
</dbReference>
<dbReference type="GO" id="GO:0006355">
    <property type="term" value="P:regulation of DNA-templated transcription"/>
    <property type="evidence" value="ECO:0007669"/>
    <property type="project" value="InterPro"/>
</dbReference>
<reference evidence="7" key="1">
    <citation type="submission" date="2020-09" db="EMBL/GenBank/DDBJ databases">
        <title>Genome-Enabled Discovery of Anthraquinone Biosynthesis in Senna tora.</title>
        <authorList>
            <person name="Kang S.-H."/>
            <person name="Pandey R.P."/>
            <person name="Lee C.-M."/>
            <person name="Sim J.-S."/>
            <person name="Jeong J.-T."/>
            <person name="Choi B.-S."/>
            <person name="Jung M."/>
            <person name="Ginzburg D."/>
            <person name="Zhao K."/>
            <person name="Won S.Y."/>
            <person name="Oh T.-J."/>
            <person name="Yu Y."/>
            <person name="Kim N.-H."/>
            <person name="Lee O.R."/>
            <person name="Lee T.-H."/>
            <person name="Bashyal P."/>
            <person name="Kim T.-S."/>
            <person name="Lee W.-H."/>
            <person name="Kawkins C."/>
            <person name="Kim C.-K."/>
            <person name="Kim J.S."/>
            <person name="Ahn B.O."/>
            <person name="Rhee S.Y."/>
            <person name="Sohng J.K."/>
        </authorList>
    </citation>
    <scope>NUCLEOTIDE SEQUENCE</scope>
    <source>
        <tissue evidence="7">Leaf</tissue>
    </source>
</reference>
<evidence type="ECO:0000256" key="4">
    <source>
        <dbReference type="ARBA" id="ARBA00023163"/>
    </source>
</evidence>
<evidence type="ECO:0000256" key="2">
    <source>
        <dbReference type="ARBA" id="ARBA00023015"/>
    </source>
</evidence>
<comment type="caution">
    <text evidence="7">The sequence shown here is derived from an EMBL/GenBank/DDBJ whole genome shotgun (WGS) entry which is preliminary data.</text>
</comment>
<evidence type="ECO:0000313" key="8">
    <source>
        <dbReference type="Proteomes" id="UP000634136"/>
    </source>
</evidence>
<dbReference type="OrthoDB" id="1921961at2759"/>
<evidence type="ECO:0000256" key="1">
    <source>
        <dbReference type="ARBA" id="ARBA00004123"/>
    </source>
</evidence>
<keyword evidence="3" id="KW-0238">DNA-binding</keyword>
<keyword evidence="5" id="KW-0539">Nucleus</keyword>
<gene>
    <name evidence="7" type="ORF">G2W53_024056</name>
</gene>
<dbReference type="PANTHER" id="PTHR31719">
    <property type="entry name" value="NAC TRANSCRIPTION FACTOR 56"/>
    <property type="match status" value="1"/>
</dbReference>
<dbReference type="InterPro" id="IPR036093">
    <property type="entry name" value="NAC_dom_sf"/>
</dbReference>
<organism evidence="7 8">
    <name type="scientific">Senna tora</name>
    <dbReference type="NCBI Taxonomy" id="362788"/>
    <lineage>
        <taxon>Eukaryota</taxon>
        <taxon>Viridiplantae</taxon>
        <taxon>Streptophyta</taxon>
        <taxon>Embryophyta</taxon>
        <taxon>Tracheophyta</taxon>
        <taxon>Spermatophyta</taxon>
        <taxon>Magnoliopsida</taxon>
        <taxon>eudicotyledons</taxon>
        <taxon>Gunneridae</taxon>
        <taxon>Pentapetalae</taxon>
        <taxon>rosids</taxon>
        <taxon>fabids</taxon>
        <taxon>Fabales</taxon>
        <taxon>Fabaceae</taxon>
        <taxon>Caesalpinioideae</taxon>
        <taxon>Cassia clade</taxon>
        <taxon>Senna</taxon>
    </lineage>
</organism>
<feature type="domain" description="NAC" evidence="6">
    <location>
        <begin position="11"/>
        <end position="165"/>
    </location>
</feature>
<dbReference type="AlphaFoldDB" id="A0A834WGL5"/>
<name>A0A834WGL5_9FABA</name>
<dbReference type="PANTHER" id="PTHR31719:SF121">
    <property type="entry name" value="NAC TRANSCRIPTION FACTOR-LIKE PROTEIN"/>
    <property type="match status" value="1"/>
</dbReference>
<dbReference type="PROSITE" id="PS51005">
    <property type="entry name" value="NAC"/>
    <property type="match status" value="1"/>
</dbReference>
<evidence type="ECO:0000256" key="5">
    <source>
        <dbReference type="ARBA" id="ARBA00023242"/>
    </source>
</evidence>
<dbReference type="Pfam" id="PF02365">
    <property type="entry name" value="NAM"/>
    <property type="match status" value="1"/>
</dbReference>
<keyword evidence="2" id="KW-0805">Transcription regulation</keyword>
<dbReference type="EMBL" id="JAAIUW010000008">
    <property type="protein sequence ID" value="KAF7818601.1"/>
    <property type="molecule type" value="Genomic_DNA"/>
</dbReference>
<accession>A0A834WGL5</accession>
<dbReference type="GO" id="GO:0003677">
    <property type="term" value="F:DNA binding"/>
    <property type="evidence" value="ECO:0007669"/>
    <property type="project" value="UniProtKB-KW"/>
</dbReference>
<dbReference type="Proteomes" id="UP000634136">
    <property type="component" value="Unassembled WGS sequence"/>
</dbReference>
<dbReference type="Gene3D" id="2.170.150.80">
    <property type="entry name" value="NAC domain"/>
    <property type="match status" value="1"/>
</dbReference>
<proteinExistence type="predicted"/>
<protein>
    <submittedName>
        <fullName evidence="7">NAC transcription factor 29-like</fullName>
    </submittedName>
</protein>
<dbReference type="GO" id="GO:0005634">
    <property type="term" value="C:nucleus"/>
    <property type="evidence" value="ECO:0007669"/>
    <property type="project" value="UniProtKB-SubCell"/>
</dbReference>
<comment type="subcellular location">
    <subcellularLocation>
        <location evidence="1">Nucleus</location>
    </subcellularLocation>
</comment>
<dbReference type="InterPro" id="IPR003441">
    <property type="entry name" value="NAC-dom"/>
</dbReference>
<evidence type="ECO:0000259" key="6">
    <source>
        <dbReference type="PROSITE" id="PS51005"/>
    </source>
</evidence>
<sequence length="329" mass="37771">MEKDANLEIQLPPGFRFHPSDEELIVHYLRNKVTSCPLPASFMAEIDLYKFNPWELPSKALFGEDEWFFFTPRDRKYPNGLRPNRAAGSGYWKATGTDKPILTSCGMKSIGVKKALVFYKGRPPKGSKTDWIMHEYRLLDSMIFTSKQAGSMRLDEWVLCKVRQKSSSPRSTQEDWSEHSYEPTSYFQQMNFENPNPEPVRNSVHNEFPMLPYILASKDTLPSIGMASSSISFQCNDNGKGFGSVYEDNSILTEVQLLASTAESLKRKLPLQEKQLELYYAPPFKKLSDQEDDEREVVDEAVSKDNFDPWASIMQPQELYNFAFAGYIE</sequence>